<dbReference type="PROSITE" id="PS51915">
    <property type="entry name" value="ZAD"/>
    <property type="match status" value="1"/>
</dbReference>
<evidence type="ECO:0000256" key="6">
    <source>
        <dbReference type="ARBA" id="ARBA00023242"/>
    </source>
</evidence>
<dbReference type="SMART" id="SM00868">
    <property type="entry name" value="zf-AD"/>
    <property type="match status" value="1"/>
</dbReference>
<organism evidence="12 13">
    <name type="scientific">Chironomus riparius</name>
    <dbReference type="NCBI Taxonomy" id="315576"/>
    <lineage>
        <taxon>Eukaryota</taxon>
        <taxon>Metazoa</taxon>
        <taxon>Ecdysozoa</taxon>
        <taxon>Arthropoda</taxon>
        <taxon>Hexapoda</taxon>
        <taxon>Insecta</taxon>
        <taxon>Pterygota</taxon>
        <taxon>Neoptera</taxon>
        <taxon>Endopterygota</taxon>
        <taxon>Diptera</taxon>
        <taxon>Nematocera</taxon>
        <taxon>Chironomoidea</taxon>
        <taxon>Chironomidae</taxon>
        <taxon>Chironominae</taxon>
        <taxon>Chironomus</taxon>
    </lineage>
</organism>
<evidence type="ECO:0000313" key="13">
    <source>
        <dbReference type="Proteomes" id="UP001153620"/>
    </source>
</evidence>
<feature type="binding site" evidence="8">
    <location>
        <position position="59"/>
    </location>
    <ligand>
        <name>Zn(2+)</name>
        <dbReference type="ChEBI" id="CHEBI:29105"/>
    </ligand>
</feature>
<evidence type="ECO:0000256" key="5">
    <source>
        <dbReference type="ARBA" id="ARBA00022833"/>
    </source>
</evidence>
<dbReference type="PROSITE" id="PS50157">
    <property type="entry name" value="ZINC_FINGER_C2H2_2"/>
    <property type="match status" value="6"/>
</dbReference>
<feature type="binding site" evidence="8">
    <location>
        <position position="12"/>
    </location>
    <ligand>
        <name>Zn(2+)</name>
        <dbReference type="ChEBI" id="CHEBI:29105"/>
    </ligand>
</feature>
<proteinExistence type="predicted"/>
<dbReference type="InterPro" id="IPR050329">
    <property type="entry name" value="GLI_C2H2-zinc-finger"/>
</dbReference>
<dbReference type="GO" id="GO:0000981">
    <property type="term" value="F:DNA-binding transcription factor activity, RNA polymerase II-specific"/>
    <property type="evidence" value="ECO:0007669"/>
    <property type="project" value="TreeGrafter"/>
</dbReference>
<dbReference type="SUPFAM" id="SSF57667">
    <property type="entry name" value="beta-beta-alpha zinc fingers"/>
    <property type="match status" value="3"/>
</dbReference>
<feature type="domain" description="C2H2-type" evidence="10">
    <location>
        <begin position="143"/>
        <end position="170"/>
    </location>
</feature>
<reference evidence="12" key="2">
    <citation type="submission" date="2022-10" db="EMBL/GenBank/DDBJ databases">
        <authorList>
            <consortium name="ENA_rothamsted_submissions"/>
            <consortium name="culmorum"/>
            <person name="King R."/>
        </authorList>
    </citation>
    <scope>NUCLEOTIDE SEQUENCE</scope>
</reference>
<dbReference type="Gene3D" id="3.30.160.60">
    <property type="entry name" value="Classic Zinc Finger"/>
    <property type="match status" value="5"/>
</dbReference>
<dbReference type="SMART" id="SM00355">
    <property type="entry name" value="ZnF_C2H2"/>
    <property type="match status" value="6"/>
</dbReference>
<dbReference type="Pfam" id="PF13912">
    <property type="entry name" value="zf-C2H2_6"/>
    <property type="match status" value="2"/>
</dbReference>
<keyword evidence="2 8" id="KW-0479">Metal-binding</keyword>
<evidence type="ECO:0000256" key="7">
    <source>
        <dbReference type="PROSITE-ProRule" id="PRU00042"/>
    </source>
</evidence>
<dbReference type="GO" id="GO:0000978">
    <property type="term" value="F:RNA polymerase II cis-regulatory region sequence-specific DNA binding"/>
    <property type="evidence" value="ECO:0007669"/>
    <property type="project" value="TreeGrafter"/>
</dbReference>
<reference evidence="12" key="1">
    <citation type="submission" date="2022-01" db="EMBL/GenBank/DDBJ databases">
        <authorList>
            <person name="King R."/>
        </authorList>
    </citation>
    <scope>NUCLEOTIDE SEQUENCE</scope>
</reference>
<keyword evidence="5 8" id="KW-0862">Zinc</keyword>
<dbReference type="GO" id="GO:0045944">
    <property type="term" value="P:positive regulation of transcription by RNA polymerase II"/>
    <property type="evidence" value="ECO:0007669"/>
    <property type="project" value="UniProtKB-ARBA"/>
</dbReference>
<dbReference type="InterPro" id="IPR036236">
    <property type="entry name" value="Znf_C2H2_sf"/>
</dbReference>
<dbReference type="EMBL" id="OU895880">
    <property type="protein sequence ID" value="CAG9810767.1"/>
    <property type="molecule type" value="Genomic_DNA"/>
</dbReference>
<feature type="domain" description="C2H2-type" evidence="10">
    <location>
        <begin position="288"/>
        <end position="318"/>
    </location>
</feature>
<evidence type="ECO:0000256" key="8">
    <source>
        <dbReference type="PROSITE-ProRule" id="PRU01263"/>
    </source>
</evidence>
<dbReference type="PROSITE" id="PS00028">
    <property type="entry name" value="ZINC_FINGER_C2H2_1"/>
    <property type="match status" value="6"/>
</dbReference>
<keyword evidence="13" id="KW-1185">Reference proteome</keyword>
<keyword evidence="4 7" id="KW-0863">Zinc-finger</keyword>
<evidence type="ECO:0000256" key="3">
    <source>
        <dbReference type="ARBA" id="ARBA00022737"/>
    </source>
</evidence>
<feature type="domain" description="C2H2-type" evidence="10">
    <location>
        <begin position="171"/>
        <end position="198"/>
    </location>
</feature>
<feature type="domain" description="C2H2-type" evidence="10">
    <location>
        <begin position="255"/>
        <end position="283"/>
    </location>
</feature>
<evidence type="ECO:0000256" key="2">
    <source>
        <dbReference type="ARBA" id="ARBA00022723"/>
    </source>
</evidence>
<dbReference type="OrthoDB" id="8117402at2759"/>
<dbReference type="PANTHER" id="PTHR19818:SF139">
    <property type="entry name" value="PAIR-RULE PROTEIN ODD-PAIRED"/>
    <property type="match status" value="1"/>
</dbReference>
<gene>
    <name evidence="12" type="ORF">CHIRRI_LOCUS13580</name>
</gene>
<feature type="binding site" evidence="8">
    <location>
        <position position="56"/>
    </location>
    <ligand>
        <name>Zn(2+)</name>
        <dbReference type="ChEBI" id="CHEBI:29105"/>
    </ligand>
</feature>
<sequence>METSYRLNNKVCRVCLEEGIFTSIFSAEFAVSPFIMLQTLDLKVYESDPNLPIGICNNCYYRLSLAYHFKQQCENSDLRLRQYFGIRIFDTKRDATTNTDVFKDVHKEDDELKHKVKTKRRSRYKPKTELKKRGPKPTPKVVHQCYQCNKTFKCLAQLQMHLRTHTGEKPFQCDYCNRRFAQKHNLIIHVRIHTGDKPFVCEICSKQFSAHGNFIAHKKIHSGVRDHVCPVCNKTFITSSDMSRHLSTHTGLKNFICDICNKAFTRNRDMVMHKRKIHLNERAAVPNIKCTECRKVFPTGESLQIHVAKEHVHLPQQIQIGAPELPPNLEQHSIHHNLPGPHHLHHPHHHQALIQAPLLPPHPGMMVASSSVGYHPHQRLHPY</sequence>
<dbReference type="FunFam" id="3.30.160.60:FF:000110">
    <property type="entry name" value="Zinc finger protein-like"/>
    <property type="match status" value="1"/>
</dbReference>
<dbReference type="PANTHER" id="PTHR19818">
    <property type="entry name" value="ZINC FINGER PROTEIN ZIC AND GLI"/>
    <property type="match status" value="1"/>
</dbReference>
<feature type="binding site" evidence="8">
    <location>
        <position position="15"/>
    </location>
    <ligand>
        <name>Zn(2+)</name>
        <dbReference type="ChEBI" id="CHEBI:29105"/>
    </ligand>
</feature>
<evidence type="ECO:0000259" key="10">
    <source>
        <dbReference type="PROSITE" id="PS50157"/>
    </source>
</evidence>
<dbReference type="FunFam" id="3.30.160.60:FF:002972">
    <property type="entry name" value="GM18664"/>
    <property type="match status" value="1"/>
</dbReference>
<dbReference type="Pfam" id="PF00096">
    <property type="entry name" value="zf-C2H2"/>
    <property type="match status" value="4"/>
</dbReference>
<feature type="domain" description="ZAD" evidence="11">
    <location>
        <begin position="10"/>
        <end position="83"/>
    </location>
</feature>
<comment type="subcellular location">
    <subcellularLocation>
        <location evidence="1">Nucleus</location>
    </subcellularLocation>
</comment>
<dbReference type="SUPFAM" id="SSF57716">
    <property type="entry name" value="Glucocorticoid receptor-like (DNA-binding domain)"/>
    <property type="match status" value="1"/>
</dbReference>
<dbReference type="FunFam" id="3.30.160.60:FF:000145">
    <property type="entry name" value="Zinc finger protein 574"/>
    <property type="match status" value="1"/>
</dbReference>
<protein>
    <submittedName>
        <fullName evidence="12">Uncharacterized protein</fullName>
    </submittedName>
</protein>
<evidence type="ECO:0000313" key="12">
    <source>
        <dbReference type="EMBL" id="CAG9810767.1"/>
    </source>
</evidence>
<dbReference type="Proteomes" id="UP001153620">
    <property type="component" value="Chromosome 4"/>
</dbReference>
<name>A0A9N9S9I6_9DIPT</name>
<feature type="compositionally biased region" description="Basic residues" evidence="9">
    <location>
        <begin position="114"/>
        <end position="125"/>
    </location>
</feature>
<accession>A0A9N9S9I6</accession>
<dbReference type="Pfam" id="PF07776">
    <property type="entry name" value="zf-AD"/>
    <property type="match status" value="1"/>
</dbReference>
<evidence type="ECO:0000259" key="11">
    <source>
        <dbReference type="PROSITE" id="PS51915"/>
    </source>
</evidence>
<feature type="domain" description="C2H2-type" evidence="10">
    <location>
        <begin position="227"/>
        <end position="254"/>
    </location>
</feature>
<dbReference type="AlphaFoldDB" id="A0A9N9S9I6"/>
<keyword evidence="3" id="KW-0677">Repeat</keyword>
<keyword evidence="6" id="KW-0539">Nucleus</keyword>
<dbReference type="GO" id="GO:0008270">
    <property type="term" value="F:zinc ion binding"/>
    <property type="evidence" value="ECO:0007669"/>
    <property type="project" value="UniProtKB-UniRule"/>
</dbReference>
<feature type="region of interest" description="Disordered" evidence="9">
    <location>
        <begin position="113"/>
        <end position="136"/>
    </location>
</feature>
<dbReference type="GO" id="GO:0005634">
    <property type="term" value="C:nucleus"/>
    <property type="evidence" value="ECO:0007669"/>
    <property type="project" value="UniProtKB-SubCell"/>
</dbReference>
<evidence type="ECO:0000256" key="9">
    <source>
        <dbReference type="SAM" id="MobiDB-lite"/>
    </source>
</evidence>
<dbReference type="InterPro" id="IPR012934">
    <property type="entry name" value="Znf_AD"/>
</dbReference>
<evidence type="ECO:0000256" key="4">
    <source>
        <dbReference type="ARBA" id="ARBA00022771"/>
    </source>
</evidence>
<feature type="domain" description="C2H2-type" evidence="10">
    <location>
        <begin position="199"/>
        <end position="226"/>
    </location>
</feature>
<dbReference type="InterPro" id="IPR013087">
    <property type="entry name" value="Znf_C2H2_type"/>
</dbReference>
<evidence type="ECO:0000256" key="1">
    <source>
        <dbReference type="ARBA" id="ARBA00004123"/>
    </source>
</evidence>